<evidence type="ECO:0000313" key="1">
    <source>
        <dbReference type="EMBL" id="DAF91980.1"/>
    </source>
</evidence>
<reference evidence="1" key="1">
    <citation type="journal article" date="2021" name="Proc. Natl. Acad. Sci. U.S.A.">
        <title>A Catalog of Tens of Thousands of Viruses from Human Metagenomes Reveals Hidden Associations with Chronic Diseases.</title>
        <authorList>
            <person name="Tisza M.J."/>
            <person name="Buck C.B."/>
        </authorList>
    </citation>
    <scope>NUCLEOTIDE SEQUENCE</scope>
    <source>
        <strain evidence="1">CtZkC8</strain>
    </source>
</reference>
<organism evidence="1">
    <name type="scientific">Podoviridae sp. ctZkC8</name>
    <dbReference type="NCBI Taxonomy" id="2825259"/>
    <lineage>
        <taxon>Viruses</taxon>
        <taxon>Duplodnaviria</taxon>
        <taxon>Heunggongvirae</taxon>
        <taxon>Uroviricota</taxon>
        <taxon>Caudoviricetes</taxon>
    </lineage>
</organism>
<accession>A0A8S5UC00</accession>
<proteinExistence type="predicted"/>
<protein>
    <submittedName>
        <fullName evidence="1">Uncharacterized protein</fullName>
    </submittedName>
</protein>
<dbReference type="EMBL" id="BK016062">
    <property type="protein sequence ID" value="DAF91980.1"/>
    <property type="molecule type" value="Genomic_DNA"/>
</dbReference>
<name>A0A8S5UC00_9CAUD</name>
<sequence>MARKTWIGSKSLSEGFKNVGCKKFGYSYDIIRYYK</sequence>